<feature type="active site" description="Nucleophile" evidence="8">
    <location>
        <position position="538"/>
    </location>
</feature>
<dbReference type="GO" id="GO:0018104">
    <property type="term" value="P:peptidoglycan-protein cross-linking"/>
    <property type="evidence" value="ECO:0007669"/>
    <property type="project" value="TreeGrafter"/>
</dbReference>
<evidence type="ECO:0000256" key="8">
    <source>
        <dbReference type="PROSITE-ProRule" id="PRU01373"/>
    </source>
</evidence>
<evidence type="ECO:0000256" key="6">
    <source>
        <dbReference type="ARBA" id="ARBA00023316"/>
    </source>
</evidence>
<sequence>MVFCAQGCFFLFQVVFMNDLRTRHVAAFSRVGRFCLMSAALAAAAAALGSTCVFGSPAYAYADDAALPAGGAPSSALAASPDGDAADAGSDGVSGTADGSADAAAPGVAEDASSPTGDTPGVDASPAPAPSETPAADASAAPAPGEGSGFPDAAPAAPEGDPSTPGWHDVEGGRIYVMPDGTKASGKAEVDGEIHYFDPETNLEQKGLIDIEGSTYYFDNETGIMRTGWAKPNDRWYYFNADGSAKSGWFKDAEADGAWYYLESTGRSRTGWLEDGGDWYYLRESGRMDTGWSHIDGDWYHLRASGRMDTGWTKVKGDWYHLRGSGRMDTGWIKDGGDWYYLRGSGRMDTGWTKVSGDWYHLRASGRMDTGWIKVKGSWYHLRGSGRMDTGWLEYDGDWYYLYGSGRMATDDTVDGYYLSGSGRWITDSDLIYANSFYSDTNYLIIVDTDSNWVTIYKGAKGFRYEVRSFPCSSGAYSTPTVTGTFEVGEKGYVFGHGNYRCYYYTQFYGDYLFHSVLYRPGGGILDGRLGYHISHGCVRLDIDDAEWIYDNVPSGSTVRVD</sequence>
<feature type="domain" description="L,D-TPase catalytic" evidence="10">
    <location>
        <begin position="443"/>
        <end position="562"/>
    </location>
</feature>
<reference evidence="11" key="1">
    <citation type="submission" date="2009-10" db="EMBL/GenBank/DDBJ databases">
        <authorList>
            <person name="Weinstock G."/>
            <person name="Sodergren E."/>
            <person name="Clifton S."/>
            <person name="Fulton L."/>
            <person name="Fulton B."/>
            <person name="Courtney L."/>
            <person name="Fronick C."/>
            <person name="Harrison M."/>
            <person name="Strong C."/>
            <person name="Farmer C."/>
            <person name="Delahaunty K."/>
            <person name="Markovic C."/>
            <person name="Hall O."/>
            <person name="Minx P."/>
            <person name="Tomlinson C."/>
            <person name="Mitreva M."/>
            <person name="Nelson J."/>
            <person name="Hou S."/>
            <person name="Wollam A."/>
            <person name="Pepin K.H."/>
            <person name="Johnson M."/>
            <person name="Bhonagiri V."/>
            <person name="Nash W.E."/>
            <person name="Warren W."/>
            <person name="Chinwalla A."/>
            <person name="Mardis E.R."/>
            <person name="Wilson R.K."/>
        </authorList>
    </citation>
    <scope>NUCLEOTIDE SEQUENCE [LARGE SCALE GENOMIC DNA]</scope>
    <source>
        <strain evidence="11">ATCC 700122</strain>
    </source>
</reference>
<feature type="repeat" description="Cell wall-binding" evidence="7">
    <location>
        <begin position="226"/>
        <end position="245"/>
    </location>
</feature>
<dbReference type="PANTHER" id="PTHR30582:SF2">
    <property type="entry name" value="L,D-TRANSPEPTIDASE YCIB-RELATED"/>
    <property type="match status" value="1"/>
</dbReference>
<dbReference type="InterPro" id="IPR050979">
    <property type="entry name" value="LD-transpeptidase"/>
</dbReference>
<evidence type="ECO:0000256" key="7">
    <source>
        <dbReference type="PROSITE-ProRule" id="PRU00591"/>
    </source>
</evidence>
<evidence type="ECO:0000259" key="10">
    <source>
        <dbReference type="PROSITE" id="PS52029"/>
    </source>
</evidence>
<dbReference type="PROSITE" id="PS52029">
    <property type="entry name" value="LD_TPASE"/>
    <property type="match status" value="1"/>
</dbReference>
<dbReference type="InterPro" id="IPR005490">
    <property type="entry name" value="LD_TPept_cat_dom"/>
</dbReference>
<dbReference type="STRING" id="649764.HMPREF0762_01738"/>
<name>D0WIR3_SLAES</name>
<gene>
    <name evidence="11" type="ORF">HMPREF0762_01738</name>
</gene>
<dbReference type="Pfam" id="PF01473">
    <property type="entry name" value="Choline_bind_1"/>
    <property type="match status" value="2"/>
</dbReference>
<evidence type="ECO:0000313" key="11">
    <source>
        <dbReference type="EMBL" id="EEZ60614.1"/>
    </source>
</evidence>
<keyword evidence="12" id="KW-1185">Reference proteome</keyword>
<keyword evidence="4 8" id="KW-0133">Cell shape</keyword>
<dbReference type="Pfam" id="PF19127">
    <property type="entry name" value="Choline_bind_3"/>
    <property type="match status" value="4"/>
</dbReference>
<protein>
    <submittedName>
        <fullName evidence="11">ErfK/YbiS/YcfS/YnhG</fullName>
    </submittedName>
</protein>
<dbReference type="eggNOG" id="COG1376">
    <property type="taxonomic scope" value="Bacteria"/>
</dbReference>
<evidence type="ECO:0000256" key="5">
    <source>
        <dbReference type="ARBA" id="ARBA00022984"/>
    </source>
</evidence>
<feature type="repeat" description="Cell wall-binding" evidence="7">
    <location>
        <begin position="269"/>
        <end position="288"/>
    </location>
</feature>
<dbReference type="UniPathway" id="UPA00219"/>
<dbReference type="GO" id="GO:0071555">
    <property type="term" value="P:cell wall organization"/>
    <property type="evidence" value="ECO:0007669"/>
    <property type="project" value="UniProtKB-UniRule"/>
</dbReference>
<dbReference type="PROSITE" id="PS51170">
    <property type="entry name" value="CW"/>
    <property type="match status" value="4"/>
</dbReference>
<feature type="compositionally biased region" description="Low complexity" evidence="9">
    <location>
        <begin position="151"/>
        <end position="162"/>
    </location>
</feature>
<keyword evidence="6 8" id="KW-0961">Cell wall biogenesis/degradation</keyword>
<evidence type="ECO:0000256" key="3">
    <source>
        <dbReference type="ARBA" id="ARBA00022737"/>
    </source>
</evidence>
<evidence type="ECO:0000256" key="4">
    <source>
        <dbReference type="ARBA" id="ARBA00022960"/>
    </source>
</evidence>
<feature type="repeat" description="Cell wall-binding" evidence="7">
    <location>
        <begin position="329"/>
        <end position="348"/>
    </location>
</feature>
<dbReference type="HOGENOM" id="CLU_038468_0_0_11"/>
<feature type="active site" description="Proton donor/acceptor" evidence="8">
    <location>
        <position position="515"/>
    </location>
</feature>
<dbReference type="PANTHER" id="PTHR30582">
    <property type="entry name" value="L,D-TRANSPEPTIDASE"/>
    <property type="match status" value="1"/>
</dbReference>
<dbReference type="GO" id="GO:0016740">
    <property type="term" value="F:transferase activity"/>
    <property type="evidence" value="ECO:0007669"/>
    <property type="project" value="UniProtKB-KW"/>
</dbReference>
<feature type="compositionally biased region" description="Low complexity" evidence="9">
    <location>
        <begin position="124"/>
        <end position="144"/>
    </location>
</feature>
<evidence type="ECO:0000313" key="12">
    <source>
        <dbReference type="Proteomes" id="UP000006001"/>
    </source>
</evidence>
<dbReference type="EMBL" id="ACUX02000018">
    <property type="protein sequence ID" value="EEZ60614.1"/>
    <property type="molecule type" value="Genomic_DNA"/>
</dbReference>
<evidence type="ECO:0000256" key="9">
    <source>
        <dbReference type="SAM" id="MobiDB-lite"/>
    </source>
</evidence>
<keyword evidence="2" id="KW-0808">Transferase</keyword>
<dbReference type="InterPro" id="IPR018337">
    <property type="entry name" value="Cell_wall/Cho-bd_repeat"/>
</dbReference>
<accession>D0WIR3</accession>
<keyword evidence="3" id="KW-0677">Repeat</keyword>
<dbReference type="Pfam" id="PF03734">
    <property type="entry name" value="YkuD"/>
    <property type="match status" value="1"/>
</dbReference>
<dbReference type="GO" id="GO:0005576">
    <property type="term" value="C:extracellular region"/>
    <property type="evidence" value="ECO:0007669"/>
    <property type="project" value="TreeGrafter"/>
</dbReference>
<dbReference type="Proteomes" id="UP000006001">
    <property type="component" value="Unassembled WGS sequence"/>
</dbReference>
<proteinExistence type="predicted"/>
<evidence type="ECO:0000256" key="1">
    <source>
        <dbReference type="ARBA" id="ARBA00004752"/>
    </source>
</evidence>
<dbReference type="AlphaFoldDB" id="D0WIR3"/>
<comment type="pathway">
    <text evidence="1 8">Cell wall biogenesis; peptidoglycan biosynthesis.</text>
</comment>
<evidence type="ECO:0000256" key="2">
    <source>
        <dbReference type="ARBA" id="ARBA00022679"/>
    </source>
</evidence>
<dbReference type="Gene3D" id="2.40.440.10">
    <property type="entry name" value="L,D-transpeptidase catalytic domain-like"/>
    <property type="match status" value="1"/>
</dbReference>
<dbReference type="CDD" id="cd16913">
    <property type="entry name" value="YkuD_like"/>
    <property type="match status" value="1"/>
</dbReference>
<organism evidence="11 12">
    <name type="scientific">Slackia exigua (strain ATCC 700122 / DSM 15923 / CIP 105133 / JCM 11022 / KCTC 5966 / S-7)</name>
    <dbReference type="NCBI Taxonomy" id="649764"/>
    <lineage>
        <taxon>Bacteria</taxon>
        <taxon>Bacillati</taxon>
        <taxon>Actinomycetota</taxon>
        <taxon>Coriobacteriia</taxon>
        <taxon>Eggerthellales</taxon>
        <taxon>Eggerthellaceae</taxon>
        <taxon>Slackia</taxon>
    </lineage>
</organism>
<dbReference type="SUPFAM" id="SSF141523">
    <property type="entry name" value="L,D-transpeptidase catalytic domain-like"/>
    <property type="match status" value="1"/>
</dbReference>
<feature type="compositionally biased region" description="Low complexity" evidence="9">
    <location>
        <begin position="72"/>
        <end position="114"/>
    </location>
</feature>
<keyword evidence="5 8" id="KW-0573">Peptidoglycan synthesis</keyword>
<dbReference type="eggNOG" id="COG5263">
    <property type="taxonomic scope" value="Bacteria"/>
</dbReference>
<dbReference type="InterPro" id="IPR038063">
    <property type="entry name" value="Transpep_catalytic_dom"/>
</dbReference>
<dbReference type="SUPFAM" id="SSF69360">
    <property type="entry name" value="Cell wall binding repeat"/>
    <property type="match status" value="2"/>
</dbReference>
<dbReference type="GO" id="GO:0008360">
    <property type="term" value="P:regulation of cell shape"/>
    <property type="evidence" value="ECO:0007669"/>
    <property type="project" value="UniProtKB-UniRule"/>
</dbReference>
<feature type="region of interest" description="Disordered" evidence="9">
    <location>
        <begin position="72"/>
        <end position="177"/>
    </location>
</feature>
<feature type="repeat" description="Cell wall-binding" evidence="7">
    <location>
        <begin position="389"/>
        <end position="408"/>
    </location>
</feature>
<dbReference type="Gene3D" id="2.10.270.10">
    <property type="entry name" value="Cholin Binding"/>
    <property type="match status" value="4"/>
</dbReference>
<dbReference type="GO" id="GO:0071972">
    <property type="term" value="F:peptidoglycan L,D-transpeptidase activity"/>
    <property type="evidence" value="ECO:0007669"/>
    <property type="project" value="TreeGrafter"/>
</dbReference>
<comment type="caution">
    <text evidence="11">The sequence shown here is derived from an EMBL/GenBank/DDBJ whole genome shotgun (WGS) entry which is preliminary data.</text>
</comment>